<dbReference type="InterPro" id="IPR007303">
    <property type="entry name" value="TIP41-like"/>
</dbReference>
<dbReference type="PANTHER" id="PTHR21021">
    <property type="entry name" value="GAF/PUTATIVE CYTOSKELETAL PROTEIN"/>
    <property type="match status" value="1"/>
</dbReference>
<evidence type="ECO:0000313" key="2">
    <source>
        <dbReference type="EMBL" id="CAG8765550.1"/>
    </source>
</evidence>
<name>A0A9N9J7D9_9GLOM</name>
<dbReference type="InterPro" id="IPR051330">
    <property type="entry name" value="Phosphatase_reg/MetRdx"/>
</dbReference>
<reference evidence="2" key="1">
    <citation type="submission" date="2021-06" db="EMBL/GenBank/DDBJ databases">
        <authorList>
            <person name="Kallberg Y."/>
            <person name="Tangrot J."/>
            <person name="Rosling A."/>
        </authorList>
    </citation>
    <scope>NUCLEOTIDE SEQUENCE</scope>
    <source>
        <strain evidence="2">IN212</strain>
    </source>
</reference>
<feature type="non-terminal residue" evidence="2">
    <location>
        <position position="130"/>
    </location>
</feature>
<comment type="caution">
    <text evidence="2">The sequence shown here is derived from an EMBL/GenBank/DDBJ whole genome shotgun (WGS) entry which is preliminary data.</text>
</comment>
<dbReference type="PANTHER" id="PTHR21021:SF16">
    <property type="entry name" value="TIP41-LIKE PROTEIN"/>
    <property type="match status" value="1"/>
</dbReference>
<dbReference type="GO" id="GO:0031929">
    <property type="term" value="P:TOR signaling"/>
    <property type="evidence" value="ECO:0007669"/>
    <property type="project" value="TreeGrafter"/>
</dbReference>
<proteinExistence type="inferred from homology"/>
<evidence type="ECO:0000313" key="3">
    <source>
        <dbReference type="Proteomes" id="UP000789396"/>
    </source>
</evidence>
<organism evidence="2 3">
    <name type="scientific">Racocetra fulgida</name>
    <dbReference type="NCBI Taxonomy" id="60492"/>
    <lineage>
        <taxon>Eukaryota</taxon>
        <taxon>Fungi</taxon>
        <taxon>Fungi incertae sedis</taxon>
        <taxon>Mucoromycota</taxon>
        <taxon>Glomeromycotina</taxon>
        <taxon>Glomeromycetes</taxon>
        <taxon>Diversisporales</taxon>
        <taxon>Gigasporaceae</taxon>
        <taxon>Racocetra</taxon>
    </lineage>
</organism>
<evidence type="ECO:0000256" key="1">
    <source>
        <dbReference type="ARBA" id="ARBA00006658"/>
    </source>
</evidence>
<dbReference type="Proteomes" id="UP000789396">
    <property type="component" value="Unassembled WGS sequence"/>
</dbReference>
<accession>A0A9N9J7D9</accession>
<dbReference type="EMBL" id="CAJVPZ010043359">
    <property type="protein sequence ID" value="CAG8765550.1"/>
    <property type="molecule type" value="Genomic_DNA"/>
</dbReference>
<comment type="similarity">
    <text evidence="1">Belongs to the TIP41 family.</text>
</comment>
<gene>
    <name evidence="2" type="ORF">RFULGI_LOCUS14651</name>
</gene>
<sequence>MKNSPKAHNKVSEFVAGRSQLLNFQFLAHKKLIVQKQLSIPLPEMFFGNNKLQVANEHGVVFELSPVDALKFVDATEEGGNKVKQEFEKTTDRINVEKLKLPEPILFYDEVILFEDELADNGTAILNSKV</sequence>
<feature type="non-terminal residue" evidence="2">
    <location>
        <position position="1"/>
    </location>
</feature>
<protein>
    <submittedName>
        <fullName evidence="2">18853_t:CDS:1</fullName>
    </submittedName>
</protein>
<dbReference type="OrthoDB" id="10253878at2759"/>
<keyword evidence="3" id="KW-1185">Reference proteome</keyword>
<dbReference type="AlphaFoldDB" id="A0A9N9J7D9"/>
<dbReference type="Pfam" id="PF04176">
    <property type="entry name" value="TIP41"/>
    <property type="match status" value="1"/>
</dbReference>
<dbReference type="GO" id="GO:0005829">
    <property type="term" value="C:cytosol"/>
    <property type="evidence" value="ECO:0007669"/>
    <property type="project" value="TreeGrafter"/>
</dbReference>